<accession>A0A9P7FSG9</accession>
<reference evidence="2" key="1">
    <citation type="submission" date="2021-02" db="EMBL/GenBank/DDBJ databases">
        <authorList>
            <person name="Nieuwenhuis M."/>
            <person name="Van De Peppel L.J.J."/>
        </authorList>
    </citation>
    <scope>NUCLEOTIDE SEQUENCE</scope>
    <source>
        <strain evidence="2">D49</strain>
    </source>
</reference>
<gene>
    <name evidence="2" type="ORF">H0H81_008736</name>
</gene>
<name>A0A9P7FSG9_9AGAR</name>
<evidence type="ECO:0000256" key="1">
    <source>
        <dbReference type="SAM" id="MobiDB-lite"/>
    </source>
</evidence>
<keyword evidence="3" id="KW-1185">Reference proteome</keyword>
<evidence type="ECO:0000313" key="3">
    <source>
        <dbReference type="Proteomes" id="UP000717328"/>
    </source>
</evidence>
<comment type="caution">
    <text evidence="2">The sequence shown here is derived from an EMBL/GenBank/DDBJ whole genome shotgun (WGS) entry which is preliminary data.</text>
</comment>
<evidence type="ECO:0000313" key="2">
    <source>
        <dbReference type="EMBL" id="KAG5636229.1"/>
    </source>
</evidence>
<dbReference type="EMBL" id="JABCKI010005960">
    <property type="protein sequence ID" value="KAG5636229.1"/>
    <property type="molecule type" value="Genomic_DNA"/>
</dbReference>
<dbReference type="AlphaFoldDB" id="A0A9P7FSG9"/>
<sequence>MLSIPYTGGFHPISYLDKTQLAALVRNQIPGTAGADAAEFIEILEISGYTFLTLTDEHLNVLSNNNPEIIQLYLELQGKICLAPRPPSSPIHPGPDKIPCSNTLDSRNPQISPQLSPLNMFDASLPSDGATVALSIINCLDVEQDQLCGDDYEQKVVIESTDHLESPIDSEGERDEPTQVLSWEELSDGSSPSPSYYLSPLPSVPTLISSLEEDPLFSPMVTLAASQLTECDPLPDINHGQLEAHDFRSQSRPQRLSCDVSQNSLFQWSSSSSTGYSPALDLEIPKSSLSEELSLSSPLFSYRELTEHGYGTFNSPFGFPSSVYEAGEPVRISARRYTARTIWPTVGGYHTSRGAIPAPRPLRDNQDPSAASKIKPDSEPALNNGQTADFDQ</sequence>
<feature type="region of interest" description="Disordered" evidence="1">
    <location>
        <begin position="350"/>
        <end position="392"/>
    </location>
</feature>
<proteinExistence type="predicted"/>
<organism evidence="2 3">
    <name type="scientific">Sphagnurus paluster</name>
    <dbReference type="NCBI Taxonomy" id="117069"/>
    <lineage>
        <taxon>Eukaryota</taxon>
        <taxon>Fungi</taxon>
        <taxon>Dikarya</taxon>
        <taxon>Basidiomycota</taxon>
        <taxon>Agaricomycotina</taxon>
        <taxon>Agaricomycetes</taxon>
        <taxon>Agaricomycetidae</taxon>
        <taxon>Agaricales</taxon>
        <taxon>Tricholomatineae</taxon>
        <taxon>Lyophyllaceae</taxon>
        <taxon>Sphagnurus</taxon>
    </lineage>
</organism>
<feature type="compositionally biased region" description="Polar residues" evidence="1">
    <location>
        <begin position="381"/>
        <end position="392"/>
    </location>
</feature>
<dbReference type="Proteomes" id="UP000717328">
    <property type="component" value="Unassembled WGS sequence"/>
</dbReference>
<reference evidence="2" key="2">
    <citation type="submission" date="2021-10" db="EMBL/GenBank/DDBJ databases">
        <title>Phylogenomics reveals ancestral predisposition of the termite-cultivated fungus Termitomyces towards a domesticated lifestyle.</title>
        <authorList>
            <person name="Auxier B."/>
            <person name="Grum-Grzhimaylo A."/>
            <person name="Cardenas M.E."/>
            <person name="Lodge J.D."/>
            <person name="Laessoe T."/>
            <person name="Pedersen O."/>
            <person name="Smith M.E."/>
            <person name="Kuyper T.W."/>
            <person name="Franco-Molano E.A."/>
            <person name="Baroni T.J."/>
            <person name="Aanen D.K."/>
        </authorList>
    </citation>
    <scope>NUCLEOTIDE SEQUENCE</scope>
    <source>
        <strain evidence="2">D49</strain>
    </source>
</reference>
<protein>
    <submittedName>
        <fullName evidence="2">Uncharacterized protein</fullName>
    </submittedName>
</protein>